<evidence type="ECO:0000313" key="3">
    <source>
        <dbReference type="EMBL" id="MDA3616768.1"/>
    </source>
</evidence>
<dbReference type="InterPro" id="IPR018247">
    <property type="entry name" value="EF_Hand_1_Ca_BS"/>
</dbReference>
<feature type="chain" id="PRO_5047491275" evidence="1">
    <location>
        <begin position="21"/>
        <end position="501"/>
    </location>
</feature>
<dbReference type="EMBL" id="JAQGEF010000043">
    <property type="protein sequence ID" value="MDA3616768.1"/>
    <property type="molecule type" value="Genomic_DNA"/>
</dbReference>
<sequence>MLRKVIPLCALIGLTNIAGAQNINLKSASKFANTITADDLKKHLTIVASDEMEGRGTATQGEIKAANYIAGYMKSIGLTPGNNGSYFQLWPIYQDSLISTNLSINNQEYKYGTDFLPGAGNSNAQYNFSEVVFVNPKDTAFLNNKVNITGKLVLISPQSESNPRASMMQQFRLMSQLQSKGAAAVLIVSNNLPAKKLPEPTGRLKVSKYNSSVNISNYSISPALAQAITNINFADADAIKDLPVKTYKAEISLAYNGTTQTLESRNVLGIIEGTDLKDEYVVLTAHFDHEGIKDGVIYNGADDDGSGTVSILELAEAFAAAKKAGKGPRRTIVFMAVSGEEKGLLGSAYYGSHPVFPLEKTSVNLNIDMIGRLDSTHIAENKTNYVYIVGDDKLSTELNPITYKANKLTNLHLNHKYNDPKDPMRIYYRSDHYNFAKYGVPIIFYFNGTHADYHQPSDKVEKINFDIMEKRAKLVFYTAWEIANKNEMLKRDLKLPEQGGR</sequence>
<feature type="signal peptide" evidence="1">
    <location>
        <begin position="1"/>
        <end position="20"/>
    </location>
</feature>
<accession>A0ABT4URG1</accession>
<name>A0ABT4URG1_9BACT</name>
<evidence type="ECO:0000259" key="2">
    <source>
        <dbReference type="Pfam" id="PF04389"/>
    </source>
</evidence>
<gene>
    <name evidence="3" type="ORF">O3P16_18300</name>
</gene>
<reference evidence="3 4" key="1">
    <citation type="submission" date="2022-12" db="EMBL/GenBank/DDBJ databases">
        <title>Chitinophagaceae gen. sp. nov., a new member of the family Chitinophagaceae, isolated from soil in a chemical factory.</title>
        <authorList>
            <person name="Ke Z."/>
        </authorList>
    </citation>
    <scope>NUCLEOTIDE SEQUENCE [LARGE SCALE GENOMIC DNA]</scope>
    <source>
        <strain evidence="3 4">LY-5</strain>
    </source>
</reference>
<dbReference type="InterPro" id="IPR007484">
    <property type="entry name" value="Peptidase_M28"/>
</dbReference>
<keyword evidence="1" id="KW-0732">Signal</keyword>
<comment type="caution">
    <text evidence="3">The sequence shown here is derived from an EMBL/GenBank/DDBJ whole genome shotgun (WGS) entry which is preliminary data.</text>
</comment>
<dbReference type="SUPFAM" id="SSF53187">
    <property type="entry name" value="Zn-dependent exopeptidases"/>
    <property type="match status" value="1"/>
</dbReference>
<feature type="domain" description="Peptidase M28" evidence="2">
    <location>
        <begin position="266"/>
        <end position="477"/>
    </location>
</feature>
<dbReference type="InterPro" id="IPR045175">
    <property type="entry name" value="M28_fam"/>
</dbReference>
<protein>
    <submittedName>
        <fullName evidence="3">M28 family peptidase</fullName>
    </submittedName>
</protein>
<evidence type="ECO:0000313" key="4">
    <source>
        <dbReference type="Proteomes" id="UP001210231"/>
    </source>
</evidence>
<dbReference type="PROSITE" id="PS00018">
    <property type="entry name" value="EF_HAND_1"/>
    <property type="match status" value="1"/>
</dbReference>
<dbReference type="PANTHER" id="PTHR12147">
    <property type="entry name" value="METALLOPEPTIDASE M28 FAMILY MEMBER"/>
    <property type="match status" value="1"/>
</dbReference>
<keyword evidence="4" id="KW-1185">Reference proteome</keyword>
<evidence type="ECO:0000256" key="1">
    <source>
        <dbReference type="SAM" id="SignalP"/>
    </source>
</evidence>
<dbReference type="PANTHER" id="PTHR12147:SF26">
    <property type="entry name" value="PEPTIDASE M28 DOMAIN-CONTAINING PROTEIN"/>
    <property type="match status" value="1"/>
</dbReference>
<dbReference type="RefSeq" id="WP_407033098.1">
    <property type="nucleotide sequence ID" value="NZ_JAQGEF010000043.1"/>
</dbReference>
<proteinExistence type="predicted"/>
<dbReference type="Gene3D" id="3.40.630.10">
    <property type="entry name" value="Zn peptidases"/>
    <property type="match status" value="2"/>
</dbReference>
<dbReference type="Pfam" id="PF04389">
    <property type="entry name" value="Peptidase_M28"/>
    <property type="match status" value="1"/>
</dbReference>
<dbReference type="Proteomes" id="UP001210231">
    <property type="component" value="Unassembled WGS sequence"/>
</dbReference>
<organism evidence="3 4">
    <name type="scientific">Polluticaenibacter yanchengensis</name>
    <dbReference type="NCBI Taxonomy" id="3014562"/>
    <lineage>
        <taxon>Bacteria</taxon>
        <taxon>Pseudomonadati</taxon>
        <taxon>Bacteroidota</taxon>
        <taxon>Chitinophagia</taxon>
        <taxon>Chitinophagales</taxon>
        <taxon>Chitinophagaceae</taxon>
        <taxon>Polluticaenibacter</taxon>
    </lineage>
</organism>